<gene>
    <name evidence="1" type="ORF">K443DRAFT_172414</name>
</gene>
<keyword evidence="2" id="KW-1185">Reference proteome</keyword>
<dbReference type="HOGENOM" id="CLU_2794303_0_0_1"/>
<proteinExistence type="predicted"/>
<reference evidence="1 2" key="1">
    <citation type="submission" date="2014-04" db="EMBL/GenBank/DDBJ databases">
        <authorList>
            <consortium name="DOE Joint Genome Institute"/>
            <person name="Kuo A."/>
            <person name="Kohler A."/>
            <person name="Nagy L.G."/>
            <person name="Floudas D."/>
            <person name="Copeland A."/>
            <person name="Barry K.W."/>
            <person name="Cichocki N."/>
            <person name="Veneault-Fourrey C."/>
            <person name="LaButti K."/>
            <person name="Lindquist E.A."/>
            <person name="Lipzen A."/>
            <person name="Lundell T."/>
            <person name="Morin E."/>
            <person name="Murat C."/>
            <person name="Sun H."/>
            <person name="Tunlid A."/>
            <person name="Henrissat B."/>
            <person name="Grigoriev I.V."/>
            <person name="Hibbett D.S."/>
            <person name="Martin F."/>
            <person name="Nordberg H.P."/>
            <person name="Cantor M.N."/>
            <person name="Hua S.X."/>
        </authorList>
    </citation>
    <scope>NUCLEOTIDE SEQUENCE [LARGE SCALE GENOMIC DNA]</scope>
    <source>
        <strain evidence="1 2">LaAM-08-1</strain>
    </source>
</reference>
<name>A0A0C9XD19_9AGAR</name>
<sequence>MRRSRVIKQASLSAHRRSLMVQTLFGRDSLKIRHLRAESITVHLQSFVEDLLVQVVGTPLKGDSSLFR</sequence>
<evidence type="ECO:0000313" key="2">
    <source>
        <dbReference type="Proteomes" id="UP000054477"/>
    </source>
</evidence>
<dbReference type="Proteomes" id="UP000054477">
    <property type="component" value="Unassembled WGS sequence"/>
</dbReference>
<protein>
    <submittedName>
        <fullName evidence="1">Uncharacterized protein</fullName>
    </submittedName>
</protein>
<accession>A0A0C9XD19</accession>
<dbReference type="AlphaFoldDB" id="A0A0C9XD19"/>
<reference evidence="2" key="2">
    <citation type="submission" date="2015-01" db="EMBL/GenBank/DDBJ databases">
        <title>Evolutionary Origins and Diversification of the Mycorrhizal Mutualists.</title>
        <authorList>
            <consortium name="DOE Joint Genome Institute"/>
            <consortium name="Mycorrhizal Genomics Consortium"/>
            <person name="Kohler A."/>
            <person name="Kuo A."/>
            <person name="Nagy L.G."/>
            <person name="Floudas D."/>
            <person name="Copeland A."/>
            <person name="Barry K.W."/>
            <person name="Cichocki N."/>
            <person name="Veneault-Fourrey C."/>
            <person name="LaButti K."/>
            <person name="Lindquist E.A."/>
            <person name="Lipzen A."/>
            <person name="Lundell T."/>
            <person name="Morin E."/>
            <person name="Murat C."/>
            <person name="Riley R."/>
            <person name="Ohm R."/>
            <person name="Sun H."/>
            <person name="Tunlid A."/>
            <person name="Henrissat B."/>
            <person name="Grigoriev I.V."/>
            <person name="Hibbett D.S."/>
            <person name="Martin F."/>
        </authorList>
    </citation>
    <scope>NUCLEOTIDE SEQUENCE [LARGE SCALE GENOMIC DNA]</scope>
    <source>
        <strain evidence="2">LaAM-08-1</strain>
    </source>
</reference>
<dbReference type="EMBL" id="KN838647">
    <property type="protein sequence ID" value="KIJ99423.1"/>
    <property type="molecule type" value="Genomic_DNA"/>
</dbReference>
<organism evidence="1 2">
    <name type="scientific">Laccaria amethystina LaAM-08-1</name>
    <dbReference type="NCBI Taxonomy" id="1095629"/>
    <lineage>
        <taxon>Eukaryota</taxon>
        <taxon>Fungi</taxon>
        <taxon>Dikarya</taxon>
        <taxon>Basidiomycota</taxon>
        <taxon>Agaricomycotina</taxon>
        <taxon>Agaricomycetes</taxon>
        <taxon>Agaricomycetidae</taxon>
        <taxon>Agaricales</taxon>
        <taxon>Agaricineae</taxon>
        <taxon>Hydnangiaceae</taxon>
        <taxon>Laccaria</taxon>
    </lineage>
</organism>
<evidence type="ECO:0000313" key="1">
    <source>
        <dbReference type="EMBL" id="KIJ99423.1"/>
    </source>
</evidence>